<reference evidence="2" key="1">
    <citation type="submission" date="2020-10" db="EMBL/GenBank/DDBJ databases">
        <title>Unveiling of a novel bifunctional photoreceptor, Dualchrome1, isolated from a cosmopolitan green alga.</title>
        <authorList>
            <person name="Suzuki S."/>
            <person name="Kawachi M."/>
        </authorList>
    </citation>
    <scope>NUCLEOTIDE SEQUENCE</scope>
    <source>
        <strain evidence="2">NIES 2893</strain>
    </source>
</reference>
<evidence type="ECO:0000313" key="3">
    <source>
        <dbReference type="Proteomes" id="UP000660262"/>
    </source>
</evidence>
<dbReference type="Proteomes" id="UP000660262">
    <property type="component" value="Unassembled WGS sequence"/>
</dbReference>
<organism evidence="2 3">
    <name type="scientific">Pycnococcus provasolii</name>
    <dbReference type="NCBI Taxonomy" id="41880"/>
    <lineage>
        <taxon>Eukaryota</taxon>
        <taxon>Viridiplantae</taxon>
        <taxon>Chlorophyta</taxon>
        <taxon>Pseudoscourfieldiophyceae</taxon>
        <taxon>Pseudoscourfieldiales</taxon>
        <taxon>Pycnococcaceae</taxon>
        <taxon>Pycnococcus</taxon>
    </lineage>
</organism>
<sequence length="387" mass="40288">MFVAADRANTSAGHLSYGGVNTGRLALQRQASRAFYLALGALCAALFALYRTSSTDPAHSASLVQELRDELKLLSGDVFALEQDAYRRAGRGRLREAPGSQAIDSVASLRAAGQTITTVLNAGANEETAKTAIVRAHRSAERAAARLRAAARAPTSPPEAQAAWLALDAFANSIARCHAHLAAHDVEKLFSCVASAAACVDEATGGATALLIGRPSASHTVPDETCLADAKYTAESAKAIKESVDSSEASAAVKEAEAAEAAASKVHIAHPEGVPLTGERGATAYLADLARIANRLEAELSDGVGSTNAQAFQTILLQAHRRSERYAREHAADMSTPPTASENEAQARLQRVVEALSRARATWVSQGDSSDLRRAVAGVVTVASASA</sequence>
<comment type="caution">
    <text evidence="2">The sequence shown here is derived from an EMBL/GenBank/DDBJ whole genome shotgun (WGS) entry which is preliminary data.</text>
</comment>
<proteinExistence type="predicted"/>
<accession>A0A830HLQ7</accession>
<dbReference type="EMBL" id="BNJQ01000018">
    <property type="protein sequence ID" value="GHP07818.1"/>
    <property type="molecule type" value="Genomic_DNA"/>
</dbReference>
<keyword evidence="3" id="KW-1185">Reference proteome</keyword>
<evidence type="ECO:0000256" key="1">
    <source>
        <dbReference type="SAM" id="Phobius"/>
    </source>
</evidence>
<dbReference type="AlphaFoldDB" id="A0A830HLQ7"/>
<gene>
    <name evidence="2" type="ORF">PPROV_000656000</name>
</gene>
<evidence type="ECO:0000313" key="2">
    <source>
        <dbReference type="EMBL" id="GHP07818.1"/>
    </source>
</evidence>
<feature type="transmembrane region" description="Helical" evidence="1">
    <location>
        <begin position="34"/>
        <end position="50"/>
    </location>
</feature>
<keyword evidence="1" id="KW-0812">Transmembrane</keyword>
<keyword evidence="1" id="KW-0472">Membrane</keyword>
<name>A0A830HLQ7_9CHLO</name>
<keyword evidence="1" id="KW-1133">Transmembrane helix</keyword>
<protein>
    <submittedName>
        <fullName evidence="2">Uncharacterized protein</fullName>
    </submittedName>
</protein>